<dbReference type="AlphaFoldDB" id="A0ABD5SLK0"/>
<evidence type="ECO:0000313" key="3">
    <source>
        <dbReference type="Proteomes" id="UP001596383"/>
    </source>
</evidence>
<proteinExistence type="predicted"/>
<dbReference type="RefSeq" id="WP_273739044.1">
    <property type="nucleotide sequence ID" value="NZ_JAQIVI010000210.1"/>
</dbReference>
<organism evidence="2 3">
    <name type="scientific">Natrinema soli</name>
    <dbReference type="NCBI Taxonomy" id="1930624"/>
    <lineage>
        <taxon>Archaea</taxon>
        <taxon>Methanobacteriati</taxon>
        <taxon>Methanobacteriota</taxon>
        <taxon>Stenosarchaea group</taxon>
        <taxon>Halobacteria</taxon>
        <taxon>Halobacteriales</taxon>
        <taxon>Natrialbaceae</taxon>
        <taxon>Natrinema</taxon>
    </lineage>
</organism>
<gene>
    <name evidence="2" type="ORF">ACFQE6_13940</name>
</gene>
<sequence>MDELEDRLGLPEDHFDADVGIVCWVQDLNGDWHASMYFEGTRHAAACGECFETPVADVRDDPRRLADTHICDDCKVDLEADDDETAPDGGEFAPASELRADGGEVDVYQWVLENVREFPAGIDSRWGSCGNLVHQGRKLDSVEKDDVQAAIARAVDNEDLLSWHGLLARAEIDRLREIVHVEHEEHGITRQILVGKCNKLIAAKKQEQAGEAESEPEVATDGGVDQSSDGTGQVEFHSTFTSSATKMTRFPRKSRASATKIRASPCPTRSVSIRPIVHPISKPARTVAVRPKPTRRRSLPTMSLFCDLRGISTQPEVASLYFVRRSDLVSERRSLQLGGDQL</sequence>
<name>A0ABD5SLK0_9EURY</name>
<dbReference type="Proteomes" id="UP001596383">
    <property type="component" value="Unassembled WGS sequence"/>
</dbReference>
<evidence type="ECO:0000256" key="1">
    <source>
        <dbReference type="SAM" id="MobiDB-lite"/>
    </source>
</evidence>
<keyword evidence="3" id="KW-1185">Reference proteome</keyword>
<protein>
    <submittedName>
        <fullName evidence="2">Uncharacterized protein</fullName>
    </submittedName>
</protein>
<reference evidence="2 3" key="1">
    <citation type="journal article" date="2019" name="Int. J. Syst. Evol. Microbiol.">
        <title>The Global Catalogue of Microorganisms (GCM) 10K type strain sequencing project: providing services to taxonomists for standard genome sequencing and annotation.</title>
        <authorList>
            <consortium name="The Broad Institute Genomics Platform"/>
            <consortium name="The Broad Institute Genome Sequencing Center for Infectious Disease"/>
            <person name="Wu L."/>
            <person name="Ma J."/>
        </authorList>
    </citation>
    <scope>NUCLEOTIDE SEQUENCE [LARGE SCALE GENOMIC DNA]</scope>
    <source>
        <strain evidence="2 3">LMG 29247</strain>
    </source>
</reference>
<dbReference type="EMBL" id="JBHSWV010000210">
    <property type="protein sequence ID" value="MFC6766051.1"/>
    <property type="molecule type" value="Genomic_DNA"/>
</dbReference>
<feature type="region of interest" description="Disordered" evidence="1">
    <location>
        <begin position="206"/>
        <end position="231"/>
    </location>
</feature>
<accession>A0ABD5SLK0</accession>
<evidence type="ECO:0000313" key="2">
    <source>
        <dbReference type="EMBL" id="MFC6766051.1"/>
    </source>
</evidence>
<comment type="caution">
    <text evidence="2">The sequence shown here is derived from an EMBL/GenBank/DDBJ whole genome shotgun (WGS) entry which is preliminary data.</text>
</comment>